<dbReference type="SUPFAM" id="SSF52540">
    <property type="entry name" value="P-loop containing nucleoside triphosphate hydrolases"/>
    <property type="match status" value="2"/>
</dbReference>
<dbReference type="InterPro" id="IPR038718">
    <property type="entry name" value="SNF2-like_sf"/>
</dbReference>
<dbReference type="PROSITE" id="PS00690">
    <property type="entry name" value="DEAH_ATP_HELICASE"/>
    <property type="match status" value="1"/>
</dbReference>
<evidence type="ECO:0000256" key="2">
    <source>
        <dbReference type="PROSITE-ProRule" id="PRU00325"/>
    </source>
</evidence>
<dbReference type="SMART" id="SM00490">
    <property type="entry name" value="HELICc"/>
    <property type="match status" value="1"/>
</dbReference>
<evidence type="ECO:0000313" key="8">
    <source>
        <dbReference type="Proteomes" id="UP001596501"/>
    </source>
</evidence>
<dbReference type="InterPro" id="IPR000330">
    <property type="entry name" value="SNF2_N"/>
</dbReference>
<dbReference type="PROSITE" id="PS50966">
    <property type="entry name" value="ZF_SWIM"/>
    <property type="match status" value="1"/>
</dbReference>
<feature type="region of interest" description="Disordered" evidence="3">
    <location>
        <begin position="184"/>
        <end position="204"/>
    </location>
</feature>
<dbReference type="Gene3D" id="3.40.50.300">
    <property type="entry name" value="P-loop containing nucleotide triphosphate hydrolases"/>
    <property type="match status" value="1"/>
</dbReference>
<dbReference type="InterPro" id="IPR049730">
    <property type="entry name" value="SNF2/RAD54-like_C"/>
</dbReference>
<dbReference type="InterPro" id="IPR002464">
    <property type="entry name" value="DNA/RNA_helicase_DEAH_CS"/>
</dbReference>
<proteinExistence type="predicted"/>
<sequence length="1127" mass="124251">MFLQNRVLSMEVDFDGVGWVITGEVQGTQRQPYHTEVEITLDPKGRLVDWYGDCTCPVGMNCKHAVALSIKAAYQGRRLVAVPHKQPTDVMLEAIEQAQARLAQQAEAAAERQLLAWLNQVEAAQDPHEARLQGLMSNRRSGKAAPRPESFLYLVAATHTQGLPRLQMSLVTASTKVNGQWAKPRAVNHEPQSTHGAYKSASAADHEVRRLMRANKSARDGYTYGFVDTVLPTGEAGAMMLRLAASTGRLLVRGDTGYPQAALRWGEPEALQWAWAEVPATAPQASGWRLQAGMARPGLLLCANEPPLYLDTEAGVLGPVVAEGLAPETLHALLKAPVVPEAALHKHADLLAQRLMAVPLPPGLPSVAQIAGVPPQPCLHLRRVPAAEIHLQGLVVGQVLFDYAGHRGFWTPMESKVLLSGGDNGQRLRLLRDLAAEHQALKRLQVLGLWTSERGEVRLGTNEPPLLWVQWADSGWATLREAGFEVSVDDDMRDWVMHADNVQLGMSAVGGERAEDAGTSPWFELSLGMEVNGQRHNVLPWLPEILAMAASCPLDAHTGLPQLPDFLYLRTSGDTGFVRVPSHALHAWLGALLELVGERTLDFSGNSVRLSRLEALRTSAALGEGVVWAGAQHLRDLVARMKGTQSLPAVPLPSGVMATLRPYQQHGLNWLQFLRENALAGILADDMGLGKTLQTLAHIQVEKDAGRLDRPALIIAPVSLLANWFNEAKRFCPGLRCLVLHGQERHEKAHTLAEHDVVIAPYSLLQRDRENWLQAQWHLVVLDEAHNIKNASTHAAQVACELDTRHRLCLSGTPMENHLGEIWSLFHFLMPGFLGSQQRFKQLFRTPIERQGDPQRLAQLRARITPFMLRRTKALVANELPPKVESMARVVLSGKQADLYETIRLSMEKTVREALATKGLAKSQITILDALLKLRQACCDPRLLKLDAAKTVKNSAKLDHLMELLPEMLAEGRRVLLFSQFTSMLNLIETELKKRDLCWVKLTGQSQNREQLIERFTSGEVPLFLISLKAGGVGLNLAQADTVIHYDPWWNPAVENQATDRAHRIGQTQSVWVLKLVAQGTIEERILALQERKAALADGVYSGSTARREPLFGEGDLAELLKPLGAV</sequence>
<evidence type="ECO:0000256" key="1">
    <source>
        <dbReference type="ARBA" id="ARBA00022801"/>
    </source>
</evidence>
<dbReference type="InterPro" id="IPR014001">
    <property type="entry name" value="Helicase_ATP-bd"/>
</dbReference>
<dbReference type="Pfam" id="PF00271">
    <property type="entry name" value="Helicase_C"/>
    <property type="match status" value="1"/>
</dbReference>
<dbReference type="Proteomes" id="UP001596501">
    <property type="component" value="Unassembled WGS sequence"/>
</dbReference>
<organism evidence="7 8">
    <name type="scientific">Hydrogenophaga atypica</name>
    <dbReference type="NCBI Taxonomy" id="249409"/>
    <lineage>
        <taxon>Bacteria</taxon>
        <taxon>Pseudomonadati</taxon>
        <taxon>Pseudomonadota</taxon>
        <taxon>Betaproteobacteria</taxon>
        <taxon>Burkholderiales</taxon>
        <taxon>Comamonadaceae</taxon>
        <taxon>Hydrogenophaga</taxon>
    </lineage>
</organism>
<dbReference type="PROSITE" id="PS51192">
    <property type="entry name" value="HELICASE_ATP_BIND_1"/>
    <property type="match status" value="1"/>
</dbReference>
<gene>
    <name evidence="7" type="ORF">ACFQPB_19780</name>
</gene>
<dbReference type="InterPro" id="IPR007527">
    <property type="entry name" value="Znf_SWIM"/>
</dbReference>
<dbReference type="CDD" id="cd18793">
    <property type="entry name" value="SF2_C_SNF"/>
    <property type="match status" value="1"/>
</dbReference>
<evidence type="ECO:0000259" key="5">
    <source>
        <dbReference type="PROSITE" id="PS51192"/>
    </source>
</evidence>
<keyword evidence="8" id="KW-1185">Reference proteome</keyword>
<dbReference type="EMBL" id="JBHTCA010000024">
    <property type="protein sequence ID" value="MFC7411108.1"/>
    <property type="molecule type" value="Genomic_DNA"/>
</dbReference>
<evidence type="ECO:0000259" key="6">
    <source>
        <dbReference type="PROSITE" id="PS51194"/>
    </source>
</evidence>
<keyword evidence="2" id="KW-0479">Metal-binding</keyword>
<dbReference type="CDD" id="cd18012">
    <property type="entry name" value="DEXQc_arch_SWI2_SNF2"/>
    <property type="match status" value="1"/>
</dbReference>
<dbReference type="Gene3D" id="3.40.50.10810">
    <property type="entry name" value="Tandem AAA-ATPase domain"/>
    <property type="match status" value="1"/>
</dbReference>
<accession>A0ABW2QPK3</accession>
<name>A0ABW2QPK3_9BURK</name>
<dbReference type="SMART" id="SM00487">
    <property type="entry name" value="DEXDc"/>
    <property type="match status" value="1"/>
</dbReference>
<feature type="domain" description="Helicase C-terminal" evidence="6">
    <location>
        <begin position="957"/>
        <end position="1111"/>
    </location>
</feature>
<protein>
    <submittedName>
        <fullName evidence="7">SNF2-related protein</fullName>
    </submittedName>
</protein>
<dbReference type="Pfam" id="PF00176">
    <property type="entry name" value="SNF2-rel_dom"/>
    <property type="match status" value="1"/>
</dbReference>
<dbReference type="PANTHER" id="PTHR10799">
    <property type="entry name" value="SNF2/RAD54 HELICASE FAMILY"/>
    <property type="match status" value="1"/>
</dbReference>
<dbReference type="InterPro" id="IPR027417">
    <property type="entry name" value="P-loop_NTPase"/>
</dbReference>
<evidence type="ECO:0000256" key="3">
    <source>
        <dbReference type="SAM" id="MobiDB-lite"/>
    </source>
</evidence>
<keyword evidence="2" id="KW-0862">Zinc</keyword>
<evidence type="ECO:0000313" key="7">
    <source>
        <dbReference type="EMBL" id="MFC7411108.1"/>
    </source>
</evidence>
<dbReference type="PROSITE" id="PS51194">
    <property type="entry name" value="HELICASE_CTER"/>
    <property type="match status" value="1"/>
</dbReference>
<feature type="domain" description="SWIM-type" evidence="4">
    <location>
        <begin position="37"/>
        <end position="73"/>
    </location>
</feature>
<dbReference type="InterPro" id="IPR001650">
    <property type="entry name" value="Helicase_C-like"/>
</dbReference>
<feature type="domain" description="Helicase ATP-binding" evidence="5">
    <location>
        <begin position="672"/>
        <end position="832"/>
    </location>
</feature>
<comment type="caution">
    <text evidence="7">The sequence shown here is derived from an EMBL/GenBank/DDBJ whole genome shotgun (WGS) entry which is preliminary data.</text>
</comment>
<keyword evidence="2" id="KW-0863">Zinc-finger</keyword>
<evidence type="ECO:0000259" key="4">
    <source>
        <dbReference type="PROSITE" id="PS50966"/>
    </source>
</evidence>
<reference evidence="8" key="1">
    <citation type="journal article" date="2019" name="Int. J. Syst. Evol. Microbiol.">
        <title>The Global Catalogue of Microorganisms (GCM) 10K type strain sequencing project: providing services to taxonomists for standard genome sequencing and annotation.</title>
        <authorList>
            <consortium name="The Broad Institute Genomics Platform"/>
            <consortium name="The Broad Institute Genome Sequencing Center for Infectious Disease"/>
            <person name="Wu L."/>
            <person name="Ma J."/>
        </authorList>
    </citation>
    <scope>NUCLEOTIDE SEQUENCE [LARGE SCALE GENOMIC DNA]</scope>
    <source>
        <strain evidence="8">CGMCC 1.12371</strain>
    </source>
</reference>
<keyword evidence="1" id="KW-0378">Hydrolase</keyword>